<protein>
    <submittedName>
        <fullName evidence="2">Uncharacterized protein</fullName>
    </submittedName>
</protein>
<feature type="region of interest" description="Disordered" evidence="1">
    <location>
        <begin position="1"/>
        <end position="30"/>
    </location>
</feature>
<dbReference type="Proteomes" id="UP000799753">
    <property type="component" value="Unassembled WGS sequence"/>
</dbReference>
<evidence type="ECO:0000256" key="1">
    <source>
        <dbReference type="SAM" id="MobiDB-lite"/>
    </source>
</evidence>
<feature type="compositionally biased region" description="Basic residues" evidence="1">
    <location>
        <begin position="1"/>
        <end position="10"/>
    </location>
</feature>
<evidence type="ECO:0000313" key="2">
    <source>
        <dbReference type="EMBL" id="KAF2643035.1"/>
    </source>
</evidence>
<name>A0A6A6S5Z7_9PLEO</name>
<keyword evidence="3" id="KW-1185">Reference proteome</keyword>
<proteinExistence type="predicted"/>
<accession>A0A6A6S5Z7</accession>
<evidence type="ECO:0000313" key="3">
    <source>
        <dbReference type="Proteomes" id="UP000799753"/>
    </source>
</evidence>
<dbReference type="AlphaFoldDB" id="A0A6A6S5Z7"/>
<organism evidence="2 3">
    <name type="scientific">Massarina eburnea CBS 473.64</name>
    <dbReference type="NCBI Taxonomy" id="1395130"/>
    <lineage>
        <taxon>Eukaryota</taxon>
        <taxon>Fungi</taxon>
        <taxon>Dikarya</taxon>
        <taxon>Ascomycota</taxon>
        <taxon>Pezizomycotina</taxon>
        <taxon>Dothideomycetes</taxon>
        <taxon>Pleosporomycetidae</taxon>
        <taxon>Pleosporales</taxon>
        <taxon>Massarineae</taxon>
        <taxon>Massarinaceae</taxon>
        <taxon>Massarina</taxon>
    </lineage>
</organism>
<gene>
    <name evidence="2" type="ORF">P280DRAFT_538875</name>
</gene>
<dbReference type="EMBL" id="MU006780">
    <property type="protein sequence ID" value="KAF2643035.1"/>
    <property type="molecule type" value="Genomic_DNA"/>
</dbReference>
<reference evidence="2" key="1">
    <citation type="journal article" date="2020" name="Stud. Mycol.">
        <title>101 Dothideomycetes genomes: a test case for predicting lifestyles and emergence of pathogens.</title>
        <authorList>
            <person name="Haridas S."/>
            <person name="Albert R."/>
            <person name="Binder M."/>
            <person name="Bloem J."/>
            <person name="Labutti K."/>
            <person name="Salamov A."/>
            <person name="Andreopoulos B."/>
            <person name="Baker S."/>
            <person name="Barry K."/>
            <person name="Bills G."/>
            <person name="Bluhm B."/>
            <person name="Cannon C."/>
            <person name="Castanera R."/>
            <person name="Culley D."/>
            <person name="Daum C."/>
            <person name="Ezra D."/>
            <person name="Gonzalez J."/>
            <person name="Henrissat B."/>
            <person name="Kuo A."/>
            <person name="Liang C."/>
            <person name="Lipzen A."/>
            <person name="Lutzoni F."/>
            <person name="Magnuson J."/>
            <person name="Mondo S."/>
            <person name="Nolan M."/>
            <person name="Ohm R."/>
            <person name="Pangilinan J."/>
            <person name="Park H.-J."/>
            <person name="Ramirez L."/>
            <person name="Alfaro M."/>
            <person name="Sun H."/>
            <person name="Tritt A."/>
            <person name="Yoshinaga Y."/>
            <person name="Zwiers L.-H."/>
            <person name="Turgeon B."/>
            <person name="Goodwin S."/>
            <person name="Spatafora J."/>
            <person name="Crous P."/>
            <person name="Grigoriev I."/>
        </authorList>
    </citation>
    <scope>NUCLEOTIDE SEQUENCE</scope>
    <source>
        <strain evidence="2">CBS 473.64</strain>
    </source>
</reference>
<sequence>LQNPHHRPNSLRHILASDTKQPHTSPKRSKINLHTPQTHHLLDPHLNSPNMPNNSIRPTSSLDATDVARTDPFAGFACEVDGSRGVFAPGLVRCVWDFGGLGGVVPTYLQFAGLFMPQLWKMSAVAAVERARVRVRMENCILVGSFWGWGGLGFGGLGERGCGVVRVVGMSDWEECDWEECD</sequence>
<feature type="non-terminal residue" evidence="2">
    <location>
        <position position="1"/>
    </location>
</feature>